<dbReference type="GO" id="GO:0008104">
    <property type="term" value="P:intracellular protein localization"/>
    <property type="evidence" value="ECO:0007669"/>
    <property type="project" value="TreeGrafter"/>
</dbReference>
<feature type="domain" description="PDZ" evidence="2">
    <location>
        <begin position="272"/>
        <end position="346"/>
    </location>
</feature>
<evidence type="ECO:0000313" key="3">
    <source>
        <dbReference type="EMBL" id="RNA12346.1"/>
    </source>
</evidence>
<dbReference type="STRING" id="10195.A0A3M7QLL4"/>
<evidence type="ECO:0000256" key="1">
    <source>
        <dbReference type="SAM" id="MobiDB-lite"/>
    </source>
</evidence>
<dbReference type="GO" id="GO:0035091">
    <property type="term" value="F:phosphatidylinositol binding"/>
    <property type="evidence" value="ECO:0007669"/>
    <property type="project" value="TreeGrafter"/>
</dbReference>
<dbReference type="Proteomes" id="UP000276133">
    <property type="component" value="Unassembled WGS sequence"/>
</dbReference>
<dbReference type="InterPro" id="IPR052213">
    <property type="entry name" value="PAR3"/>
</dbReference>
<feature type="region of interest" description="Disordered" evidence="1">
    <location>
        <begin position="415"/>
        <end position="483"/>
    </location>
</feature>
<accession>A0A3M7QLL4</accession>
<dbReference type="CDD" id="cd23058">
    <property type="entry name" value="PDZ2_Par3-like"/>
    <property type="match status" value="1"/>
</dbReference>
<feature type="compositionally biased region" description="Low complexity" evidence="1">
    <location>
        <begin position="1"/>
        <end position="23"/>
    </location>
</feature>
<dbReference type="SMART" id="SM00228">
    <property type="entry name" value="PDZ"/>
    <property type="match status" value="2"/>
</dbReference>
<dbReference type="GO" id="GO:0005938">
    <property type="term" value="C:cell cortex"/>
    <property type="evidence" value="ECO:0007669"/>
    <property type="project" value="TreeGrafter"/>
</dbReference>
<evidence type="ECO:0000259" key="2">
    <source>
        <dbReference type="PROSITE" id="PS50106"/>
    </source>
</evidence>
<dbReference type="GO" id="GO:0051660">
    <property type="term" value="P:establishment of centrosome localization"/>
    <property type="evidence" value="ECO:0007669"/>
    <property type="project" value="TreeGrafter"/>
</dbReference>
<dbReference type="InterPro" id="IPR036034">
    <property type="entry name" value="PDZ_sf"/>
</dbReference>
<dbReference type="EMBL" id="REGN01005708">
    <property type="protein sequence ID" value="RNA12346.1"/>
    <property type="molecule type" value="Genomic_DNA"/>
</dbReference>
<dbReference type="SUPFAM" id="SSF50156">
    <property type="entry name" value="PDZ domain-like"/>
    <property type="match status" value="2"/>
</dbReference>
<dbReference type="GO" id="GO:0007155">
    <property type="term" value="P:cell adhesion"/>
    <property type="evidence" value="ECO:0007669"/>
    <property type="project" value="TreeGrafter"/>
</dbReference>
<evidence type="ECO:0000313" key="4">
    <source>
        <dbReference type="Proteomes" id="UP000276133"/>
    </source>
</evidence>
<name>A0A3M7QLL4_BRAPC</name>
<feature type="region of interest" description="Disordered" evidence="1">
    <location>
        <begin position="361"/>
        <end position="393"/>
    </location>
</feature>
<dbReference type="PANTHER" id="PTHR16484:SF17">
    <property type="entry name" value="BAZOOKA, ISOFORM B"/>
    <property type="match status" value="1"/>
</dbReference>
<dbReference type="PANTHER" id="PTHR16484">
    <property type="entry name" value="PARTITIONING DEFECTIVE 3 RELATED"/>
    <property type="match status" value="1"/>
</dbReference>
<feature type="compositionally biased region" description="Polar residues" evidence="1">
    <location>
        <begin position="361"/>
        <end position="370"/>
    </location>
</feature>
<proteinExistence type="predicted"/>
<dbReference type="GO" id="GO:0005912">
    <property type="term" value="C:adherens junction"/>
    <property type="evidence" value="ECO:0007669"/>
    <property type="project" value="TreeGrafter"/>
</dbReference>
<protein>
    <submittedName>
        <fullName evidence="3">Partitioning defective 3-like protein</fullName>
    </submittedName>
</protein>
<dbReference type="GO" id="GO:0016324">
    <property type="term" value="C:apical plasma membrane"/>
    <property type="evidence" value="ECO:0007669"/>
    <property type="project" value="TreeGrafter"/>
</dbReference>
<dbReference type="InterPro" id="IPR001478">
    <property type="entry name" value="PDZ"/>
</dbReference>
<dbReference type="Pfam" id="PF00595">
    <property type="entry name" value="PDZ"/>
    <property type="match status" value="2"/>
</dbReference>
<dbReference type="GO" id="GO:0030010">
    <property type="term" value="P:establishment of cell polarity"/>
    <property type="evidence" value="ECO:0007669"/>
    <property type="project" value="TreeGrafter"/>
</dbReference>
<comment type="caution">
    <text evidence="3">The sequence shown here is derived from an EMBL/GenBank/DDBJ whole genome shotgun (WGS) entry which is preliminary data.</text>
</comment>
<dbReference type="PROSITE" id="PS50106">
    <property type="entry name" value="PDZ"/>
    <property type="match status" value="2"/>
</dbReference>
<dbReference type="Gene3D" id="2.30.42.10">
    <property type="match status" value="2"/>
</dbReference>
<sequence>MSDSISTKSSFSSTQSQFRNQSNEPKPIDSLQNDITAQNSIDSKPFARVNSNRQSIVKNENGFWSSGSLNGNESNMYTITLINTNQTPGPLGIHVIPTFDSICQSACIPYHLSHVNPTLLINPCNYPVSLSQRLNQNPKFRFIIPRLKPKRQDKFTDMGLIIQRIEPGGRVHRDGRLQVGDRLVEINRKNLIGLGFVKCQDILREAIHQSSLTQNGLLEFKIFRPANNFNFEGTKQNHEQKEDHSCNKDNNFKSNSINLGALNTKKMGTKINVKLVKGSEGLGFKLSARDYCNPGEFSPIYIKNILPVGAALKDGRLQRGDRLLEVNNIDMTQKTLHEAVSILRDTNLGDAVDIVVSRQMLDSDTNPESESSSDKVAEQKLGNSLSTKDQNPKRQKFTFKIRVACDSLGISVKGKTKRLEESENLNNAEAKSAKRDESLSPVKSALKQNKHANRKSDEYGDAEQFSRFNRDAPSRRSVSEKRAKAGDITNGYATFGKHLRNQSLNDHNPKRSNTLQIIQSQNNSCQTLGRPAKLSNPSQNEYLVPQNVKSASMESIPICQYSKRLFESKWLNNSKIEALNSGRNDLTSSQVGDIDSENSNMNRLNPKNRSFLTAIDKSREKLVKKLDCFSALKREKTDYELEERNLMICVKYLKKKSTTTPNEVKKPRVSDSGEGCFKALGNVLRDSSNGFLFRTRLGQKSSSQSQVKSRSLDEQTNSDGYFIHDAISDVNSNKLNRSQAANLYGIPRHILVNHLIGRYKSTNVGRPTVYSTQEEEVISHMLQKMADWRYAINKDGLKEIVKNYAESLGKSDRFNNGQPNIPKFSS</sequence>
<feature type="region of interest" description="Disordered" evidence="1">
    <location>
        <begin position="1"/>
        <end position="31"/>
    </location>
</feature>
<feature type="region of interest" description="Disordered" evidence="1">
    <location>
        <begin position="586"/>
        <end position="605"/>
    </location>
</feature>
<keyword evidence="4" id="KW-1185">Reference proteome</keyword>
<organism evidence="3 4">
    <name type="scientific">Brachionus plicatilis</name>
    <name type="common">Marine rotifer</name>
    <name type="synonym">Brachionus muelleri</name>
    <dbReference type="NCBI Taxonomy" id="10195"/>
    <lineage>
        <taxon>Eukaryota</taxon>
        <taxon>Metazoa</taxon>
        <taxon>Spiralia</taxon>
        <taxon>Gnathifera</taxon>
        <taxon>Rotifera</taxon>
        <taxon>Eurotatoria</taxon>
        <taxon>Monogononta</taxon>
        <taxon>Pseudotrocha</taxon>
        <taxon>Ploima</taxon>
        <taxon>Brachionidae</taxon>
        <taxon>Brachionus</taxon>
    </lineage>
</organism>
<dbReference type="GO" id="GO:0043296">
    <property type="term" value="C:apical junction complex"/>
    <property type="evidence" value="ECO:0007669"/>
    <property type="project" value="TreeGrafter"/>
</dbReference>
<feature type="compositionally biased region" description="Basic and acidic residues" evidence="1">
    <location>
        <begin position="468"/>
        <end position="483"/>
    </location>
</feature>
<dbReference type="OrthoDB" id="6264899at2759"/>
<dbReference type="GO" id="GO:0000226">
    <property type="term" value="P:microtubule cytoskeleton organization"/>
    <property type="evidence" value="ECO:0007669"/>
    <property type="project" value="TreeGrafter"/>
</dbReference>
<dbReference type="GO" id="GO:0045197">
    <property type="term" value="P:establishment or maintenance of epithelial cell apical/basal polarity"/>
    <property type="evidence" value="ECO:0007669"/>
    <property type="project" value="TreeGrafter"/>
</dbReference>
<dbReference type="AlphaFoldDB" id="A0A3M7QLL4"/>
<gene>
    <name evidence="3" type="ORF">BpHYR1_023033</name>
</gene>
<reference evidence="3 4" key="1">
    <citation type="journal article" date="2018" name="Sci. Rep.">
        <title>Genomic signatures of local adaptation to the degree of environmental predictability in rotifers.</title>
        <authorList>
            <person name="Franch-Gras L."/>
            <person name="Hahn C."/>
            <person name="Garcia-Roger E.M."/>
            <person name="Carmona M.J."/>
            <person name="Serra M."/>
            <person name="Gomez A."/>
        </authorList>
    </citation>
    <scope>NUCLEOTIDE SEQUENCE [LARGE SCALE GENOMIC DNA]</scope>
    <source>
        <strain evidence="3">HYR1</strain>
    </source>
</reference>
<feature type="domain" description="PDZ" evidence="2">
    <location>
        <begin position="127"/>
        <end position="206"/>
    </location>
</feature>